<dbReference type="OrthoDB" id="4153866at2759"/>
<dbReference type="VEuPathDB" id="FungiDB:FOC1_g10003021"/>
<sequence>QHTMKYSSYFYVKRLAGLGEYRLLPSQRDGDLCQVERCLPQQKQHISRARQKRAGFWPAAVFCTIIIIAPLFLIFPVCLSNALYTYETTLFTFYDRFYRLGNSTYNAAVWSTELSRLVSPVMCHSHNDYWRPHPLFSALAVGCASVEADVWLSPDGEDLLVGHDKRSLSSSRTLRSLYIDPLLQILNSMNQPAPHRIFNPTAQACGVFATEPDKTLILFIDVKDDPVKTWPLVLQQLGPLRDMRYLSRHDKTMATNQTFWPGPITIVGTGNIVKRRDINIGTDLEEWQQRHDAFLDAPLHLLTETGFSQSNGFYGPYELEDEFYTASAPFNKAIGSVRTGFSTQQMETLRNQLRIAKQRNLKSRLWGLPDWPISYRDYVWKILMQEGIDLLNANDIASVAIKYRQLGYPREAA</sequence>
<comment type="similarity">
    <text evidence="1">Belongs to the AIM6 family.</text>
</comment>
<evidence type="ECO:0000313" key="4">
    <source>
        <dbReference type="EMBL" id="ENH75882.1"/>
    </source>
</evidence>
<evidence type="ECO:0000256" key="2">
    <source>
        <dbReference type="ARBA" id="ARBA00014286"/>
    </source>
</evidence>
<dbReference type="InterPro" id="IPR017946">
    <property type="entry name" value="PLC-like_Pdiesterase_TIM-brl"/>
</dbReference>
<proteinExistence type="inferred from homology"/>
<protein>
    <recommendedName>
        <fullName evidence="2">Altered inheritance of mitochondria protein 6</fullName>
    </recommendedName>
</protein>
<dbReference type="Proteomes" id="UP000016928">
    <property type="component" value="Unassembled WGS sequence"/>
</dbReference>
<keyword evidence="3" id="KW-0472">Membrane</keyword>
<evidence type="ECO:0000256" key="1">
    <source>
        <dbReference type="ARBA" id="ARBA00008858"/>
    </source>
</evidence>
<accession>N4UX87</accession>
<dbReference type="HOGENOM" id="CLU_031561_0_2_1"/>
<dbReference type="PROSITE" id="PS50007">
    <property type="entry name" value="PIPLC_X_DOMAIN"/>
    <property type="match status" value="1"/>
</dbReference>
<dbReference type="GO" id="GO:0008081">
    <property type="term" value="F:phosphoric diester hydrolase activity"/>
    <property type="evidence" value="ECO:0007669"/>
    <property type="project" value="InterPro"/>
</dbReference>
<keyword evidence="3" id="KW-1133">Transmembrane helix</keyword>
<reference evidence="5" key="1">
    <citation type="submission" date="2012-09" db="EMBL/GenBank/DDBJ databases">
        <title>Genome sequencing and comparative transcriptomics of race 1 and race 4 of banana pathogen: Fusarium oxysporum f. sp. cubense.</title>
        <authorList>
            <person name="Fang X."/>
            <person name="Huang J."/>
        </authorList>
    </citation>
    <scope>NUCLEOTIDE SEQUENCE [LARGE SCALE GENOMIC DNA]</scope>
    <source>
        <strain evidence="5">race 1</strain>
    </source>
</reference>
<gene>
    <name evidence="4" type="ORF">FOC1_g10003021</name>
</gene>
<dbReference type="OMA" id="WDWCIVA"/>
<feature type="transmembrane region" description="Helical" evidence="3">
    <location>
        <begin position="54"/>
        <end position="75"/>
    </location>
</feature>
<organism evidence="4 5">
    <name type="scientific">Fusarium oxysporum f. sp. cubense (strain race 1)</name>
    <name type="common">Panama disease fungus</name>
    <dbReference type="NCBI Taxonomy" id="1229664"/>
    <lineage>
        <taxon>Eukaryota</taxon>
        <taxon>Fungi</taxon>
        <taxon>Dikarya</taxon>
        <taxon>Ascomycota</taxon>
        <taxon>Pezizomycotina</taxon>
        <taxon>Sordariomycetes</taxon>
        <taxon>Hypocreomycetidae</taxon>
        <taxon>Hypocreales</taxon>
        <taxon>Nectriaceae</taxon>
        <taxon>Fusarium</taxon>
        <taxon>Fusarium oxysporum species complex</taxon>
    </lineage>
</organism>
<dbReference type="PANTHER" id="PTHR31571">
    <property type="entry name" value="ALTERED INHERITANCE OF MITOCHONDRIA PROTEIN 6"/>
    <property type="match status" value="1"/>
</dbReference>
<dbReference type="EMBL" id="KB729949">
    <property type="protein sequence ID" value="ENH75882.1"/>
    <property type="molecule type" value="Genomic_DNA"/>
</dbReference>
<name>N4UX87_FUSC1</name>
<dbReference type="InterPro" id="IPR051236">
    <property type="entry name" value="HAT_RTT109-like"/>
</dbReference>
<dbReference type="PANTHER" id="PTHR31571:SF1">
    <property type="entry name" value="ALTERED INHERITANCE OF MITOCHONDRIA PROTEIN 6"/>
    <property type="match status" value="1"/>
</dbReference>
<keyword evidence="3" id="KW-0812">Transmembrane</keyword>
<dbReference type="STRING" id="1229664.N4UX87"/>
<evidence type="ECO:0000256" key="3">
    <source>
        <dbReference type="SAM" id="Phobius"/>
    </source>
</evidence>
<dbReference type="GO" id="GO:0006629">
    <property type="term" value="P:lipid metabolic process"/>
    <property type="evidence" value="ECO:0007669"/>
    <property type="project" value="InterPro"/>
</dbReference>
<evidence type="ECO:0000313" key="5">
    <source>
        <dbReference type="Proteomes" id="UP000016928"/>
    </source>
</evidence>
<dbReference type="SUPFAM" id="SSF51695">
    <property type="entry name" value="PLC-like phosphodiesterases"/>
    <property type="match status" value="1"/>
</dbReference>
<reference evidence="5" key="2">
    <citation type="journal article" date="2014" name="PLoS ONE">
        <title>Genome and Transcriptome Analysis of the Fungal Pathogen Fusarium oxysporum f. sp. cubense Causing Banana Vascular Wilt Disease.</title>
        <authorList>
            <person name="Guo L."/>
            <person name="Han L."/>
            <person name="Yang L."/>
            <person name="Zeng H."/>
            <person name="Fan D."/>
            <person name="Zhu Y."/>
            <person name="Feng Y."/>
            <person name="Wang G."/>
            <person name="Peng C."/>
            <person name="Jiang X."/>
            <person name="Zhou D."/>
            <person name="Ni P."/>
            <person name="Liang C."/>
            <person name="Liu L."/>
            <person name="Wang J."/>
            <person name="Mao C."/>
            <person name="Fang X."/>
            <person name="Peng M."/>
            <person name="Huang J."/>
        </authorList>
    </citation>
    <scope>NUCLEOTIDE SEQUENCE [LARGE SCALE GENOMIC DNA]</scope>
    <source>
        <strain evidence="5">race 1</strain>
    </source>
</reference>
<feature type="non-terminal residue" evidence="4">
    <location>
        <position position="1"/>
    </location>
</feature>
<dbReference type="AlphaFoldDB" id="N4UX87"/>